<feature type="coiled-coil region" evidence="1">
    <location>
        <begin position="853"/>
        <end position="880"/>
    </location>
</feature>
<sequence>MALQNTLQDMMRGDGSRAFASIPWSADVCYMAQWVRRQIRWDPWWQRVATIVHIMEPVMQMLRRMDRGGQFMSLMVEWAQDLVQRVKEACAPLGSSYADRIIRRVQARMQHMLEPAHCVGFLLNPRRRHVHYFSGMVEYHAWLVRQAKRYILTQTGFELEGAEYLLVCLQFEDFHMQQGRFGDWGGWRGVLVGVRVAVMPRRSSARLGGLSTGLAPLSCSDDLALPIPREIDETHEEADDAEMRTYTARRAVDRADRDMLRGDGDFWGPFGEVASTGHVRDARAGGSHVGSSLAEAGRPTPTPTRRESPIRPPPALSPAPPTPVSPFQPTTTQAETEELASSLPPHGFLQRSTVVRQLRSRSTSPGDALEEGDVAAAAHEAPAVATAEEEVPTQATVEEEVPGYAAVEGGITAAVEGEEEVAIAATVAAVPMEHGTPMSSSCSASSGRRSIRSWGAVDEAVQAGQGRDEGARDARPVVQETATGPVVPFSGLHLAEGRRSQPVQVAVHDVPPPVITDLGSEPVVVPPRPRSHFAPQEELARDVVRDVTRLDRRIFDQRLEHPPWQAIPSVPWGSLSPVWSGSTSSGGRTVGDVPGVSGAVQESATCNKKKRASEQGIRDKDITQADSKDALCDLRSKNWKTSMNPNKKGNNRSQAEKEPAEKSARSELGQEIAVVEAQAEKLKILNTAYEPKYFTLKQIAEGKAPEVLGQAQFARLTLMGTKPLLAARFIEEKKEWQIATDVSFAIPRIEQTPVAPRGAPSIGGELHLLETGSSVPYIYQDQLTYLTRTGARNRFFHKLYEDMIHRERKAEAATKATSIATQVALLEVPESSEDRFREKLAAAVAALVQLRTLEDLESRVTALEQRNQELQAEIVIFKQSQLAAPRTPNPRPAAVLVSHPNTVLMQRASGTVMSTGTGAGSSSGSANSSTLVPVPNAGTSAQNAAVLTGVQYSGPMVDKRAVTLLSKYDGKGDITSWISSMRAYFEILRTPQEDRSMIMGTTTEPVVWSFIELQAVTAGYERIDLTEWLKVTHVPSIRTLEDLLIVQYQDKHATLEARLKLEALKGQKWRTSMQALEQHLTDLFTTPNLSWIDVSCMDEGMGVAPEDYVSQLGLKDHTTWRELLTDLVNLEAKDLARCAKTPAAGKTLRRKWYRSNNQLALHEHWEVED</sequence>
<dbReference type="EMBL" id="BFEA01000162">
    <property type="protein sequence ID" value="GBG72273.1"/>
    <property type="molecule type" value="Genomic_DNA"/>
</dbReference>
<feature type="compositionally biased region" description="Pro residues" evidence="2">
    <location>
        <begin position="310"/>
        <end position="326"/>
    </location>
</feature>
<feature type="compositionally biased region" description="Polar residues" evidence="2">
    <location>
        <begin position="639"/>
        <end position="653"/>
    </location>
</feature>
<comment type="caution">
    <text evidence="3">The sequence shown here is derived from an EMBL/GenBank/DDBJ whole genome shotgun (WGS) entry which is preliminary data.</text>
</comment>
<keyword evidence="4" id="KW-1185">Reference proteome</keyword>
<accession>A0A388KQR5</accession>
<evidence type="ECO:0000256" key="2">
    <source>
        <dbReference type="SAM" id="MobiDB-lite"/>
    </source>
</evidence>
<proteinExistence type="predicted"/>
<evidence type="ECO:0000313" key="4">
    <source>
        <dbReference type="Proteomes" id="UP000265515"/>
    </source>
</evidence>
<feature type="compositionally biased region" description="Basic and acidic residues" evidence="2">
    <location>
        <begin position="654"/>
        <end position="665"/>
    </location>
</feature>
<reference evidence="3 4" key="1">
    <citation type="journal article" date="2018" name="Cell">
        <title>The Chara Genome: Secondary Complexity and Implications for Plant Terrestrialization.</title>
        <authorList>
            <person name="Nishiyama T."/>
            <person name="Sakayama H."/>
            <person name="Vries J.D."/>
            <person name="Buschmann H."/>
            <person name="Saint-Marcoux D."/>
            <person name="Ullrich K.K."/>
            <person name="Haas F.B."/>
            <person name="Vanderstraeten L."/>
            <person name="Becker D."/>
            <person name="Lang D."/>
            <person name="Vosolsobe S."/>
            <person name="Rombauts S."/>
            <person name="Wilhelmsson P.K.I."/>
            <person name="Janitza P."/>
            <person name="Kern R."/>
            <person name="Heyl A."/>
            <person name="Rumpler F."/>
            <person name="Villalobos L.I.A.C."/>
            <person name="Clay J.M."/>
            <person name="Skokan R."/>
            <person name="Toyoda A."/>
            <person name="Suzuki Y."/>
            <person name="Kagoshima H."/>
            <person name="Schijlen E."/>
            <person name="Tajeshwar N."/>
            <person name="Catarino B."/>
            <person name="Hetherington A.J."/>
            <person name="Saltykova A."/>
            <person name="Bonnot C."/>
            <person name="Breuninger H."/>
            <person name="Symeonidi A."/>
            <person name="Radhakrishnan G.V."/>
            <person name="Van Nieuwerburgh F."/>
            <person name="Deforce D."/>
            <person name="Chang C."/>
            <person name="Karol K.G."/>
            <person name="Hedrich R."/>
            <person name="Ulvskov P."/>
            <person name="Glockner G."/>
            <person name="Delwiche C.F."/>
            <person name="Petrasek J."/>
            <person name="Van de Peer Y."/>
            <person name="Friml J."/>
            <person name="Beilby M."/>
            <person name="Dolan L."/>
            <person name="Kohara Y."/>
            <person name="Sugano S."/>
            <person name="Fujiyama A."/>
            <person name="Delaux P.-M."/>
            <person name="Quint M."/>
            <person name="TheiBen G."/>
            <person name="Hagemann M."/>
            <person name="Harholt J."/>
            <person name="Dunand C."/>
            <person name="Zachgo S."/>
            <person name="Langdale J."/>
            <person name="Maumus F."/>
            <person name="Straeten D.V.D."/>
            <person name="Gould S.B."/>
            <person name="Rensing S.A."/>
        </authorList>
    </citation>
    <scope>NUCLEOTIDE SEQUENCE [LARGE SCALE GENOMIC DNA]</scope>
    <source>
        <strain evidence="3 4">S276</strain>
    </source>
</reference>
<evidence type="ECO:0000313" key="3">
    <source>
        <dbReference type="EMBL" id="GBG72273.1"/>
    </source>
</evidence>
<evidence type="ECO:0000256" key="1">
    <source>
        <dbReference type="SAM" id="Coils"/>
    </source>
</evidence>
<feature type="compositionally biased region" description="Basic and acidic residues" evidence="2">
    <location>
        <begin position="612"/>
        <end position="636"/>
    </location>
</feature>
<organism evidence="3 4">
    <name type="scientific">Chara braunii</name>
    <name type="common">Braun's stonewort</name>
    <dbReference type="NCBI Taxonomy" id="69332"/>
    <lineage>
        <taxon>Eukaryota</taxon>
        <taxon>Viridiplantae</taxon>
        <taxon>Streptophyta</taxon>
        <taxon>Charophyceae</taxon>
        <taxon>Charales</taxon>
        <taxon>Characeae</taxon>
        <taxon>Chara</taxon>
    </lineage>
</organism>
<feature type="region of interest" description="Disordered" evidence="2">
    <location>
        <begin position="281"/>
        <end position="350"/>
    </location>
</feature>
<name>A0A388KQR5_CHABU</name>
<feature type="region of interest" description="Disordered" evidence="2">
    <location>
        <begin position="578"/>
        <end position="666"/>
    </location>
</feature>
<keyword evidence="1" id="KW-0175">Coiled coil</keyword>
<dbReference type="Gramene" id="GBG72273">
    <property type="protein sequence ID" value="GBG72273"/>
    <property type="gene ID" value="CBR_g11202"/>
</dbReference>
<dbReference type="Proteomes" id="UP000265515">
    <property type="component" value="Unassembled WGS sequence"/>
</dbReference>
<protein>
    <submittedName>
        <fullName evidence="3">Uncharacterized protein</fullName>
    </submittedName>
</protein>
<feature type="compositionally biased region" description="Low complexity" evidence="2">
    <location>
        <begin position="580"/>
        <end position="591"/>
    </location>
</feature>
<gene>
    <name evidence="3" type="ORF">CBR_g11202</name>
</gene>
<dbReference type="AlphaFoldDB" id="A0A388KQR5"/>